<dbReference type="SUPFAM" id="SSF58113">
    <property type="entry name" value="Apolipoprotein A-I"/>
    <property type="match status" value="1"/>
</dbReference>
<name>A0A2H6KJK1_9APIC</name>
<dbReference type="VEuPathDB" id="PiroplasmaDB:BOVATA_046680"/>
<organism evidence="1 2">
    <name type="scientific">Babesia ovata</name>
    <dbReference type="NCBI Taxonomy" id="189622"/>
    <lineage>
        <taxon>Eukaryota</taxon>
        <taxon>Sar</taxon>
        <taxon>Alveolata</taxon>
        <taxon>Apicomplexa</taxon>
        <taxon>Aconoidasida</taxon>
        <taxon>Piroplasmida</taxon>
        <taxon>Babesiidae</taxon>
        <taxon>Babesia</taxon>
    </lineage>
</organism>
<dbReference type="GeneID" id="39876945"/>
<evidence type="ECO:0000313" key="2">
    <source>
        <dbReference type="Proteomes" id="UP000236319"/>
    </source>
</evidence>
<reference evidence="1 2" key="1">
    <citation type="journal article" date="2017" name="BMC Genomics">
        <title>Whole-genome assembly of Babesia ovata and comparative genomics between closely related pathogens.</title>
        <authorList>
            <person name="Yamagishi J."/>
            <person name="Asada M."/>
            <person name="Hakimi H."/>
            <person name="Tanaka T.Q."/>
            <person name="Sugimoto C."/>
            <person name="Kawazu S."/>
        </authorList>
    </citation>
    <scope>NUCLEOTIDE SEQUENCE [LARGE SCALE GENOMIC DNA]</scope>
    <source>
        <strain evidence="1 2">Miyake</strain>
    </source>
</reference>
<evidence type="ECO:0008006" key="3">
    <source>
        <dbReference type="Google" id="ProtNLM"/>
    </source>
</evidence>
<sequence>MAFLHGVLKDVHAKQPYSVGKQQLNGVIGELFSKLCSGHKGFKSVITEVAAGVGEYNALVRESNERMKGVITGLYNHVKNGSEFDNEMFKINANSVTAETDDDQVNKAKGLVDGCIGASRTFLGGIQSTRNDVDRLNYDLKLKVESAIDNVQYAYDTLSKLSGKEKKDLDETLNLVKTRLTKFRDDVKKRIRGDVTTLVKDLQELIKKIKTMLENINKCLTEYIEKLQKWIQAAGEVRRLADGKVTEIVRKLQGEDKSDKAGDKGGVTDAAQKLQRKADDLHQAAFKAKEAVKRLVSLALTEVKTMDDALRASLRTVRDEIKAQMNNYLKGGFAELVRKKVEELVNPIHEVEGRDLKEDLGTIVSKIGEYSKDFKQRFQGAIEKMVTGLLGTKIIDMYLGTPLKNTKDAAIRTISSQISKIDAKPIINSKSNDVNEIFTSIQRYLEAYASAVDPTKNFKAISQKILSEPEVKALSLPDDDINFTFALKTILTAVMKAAEGAAGELQNFIDTSQIGNLKAAITKAQGLGIDVQRQLGESGQPVAGSGSTGSKNLYNTFSGYADTMLQRQIGVNDTKNIPAASSHAEKVALVEHKFKGYLESVNTSQVVSPDGQLTGASGEGSLPQAIKKIETQVKEALKTIESLNGEAETQLQTTYRHLDSLCQAITEFAETGHDSAKKNITELKRKIGITLKGEQTSFQKVHYNLNQLREDNLKKAINDAENFSVEADKEKKKTIRKLNAFVTFTIDSVRDNITNDLKSRYVKFIKSQLTKFAEKVEKEIGTLPKDITKDADKGFKGFMGVLEQKLTDSKIQELGENAKLGDLSPKVQKFFTDLPKR</sequence>
<dbReference type="RefSeq" id="XP_028869418.1">
    <property type="nucleotide sequence ID" value="XM_029013585.1"/>
</dbReference>
<dbReference type="EMBL" id="BDSA01000019">
    <property type="protein sequence ID" value="GBE63175.1"/>
    <property type="molecule type" value="Genomic_DNA"/>
</dbReference>
<dbReference type="Proteomes" id="UP000236319">
    <property type="component" value="Unassembled WGS sequence"/>
</dbReference>
<dbReference type="InterPro" id="IPR027267">
    <property type="entry name" value="AH/BAR_dom_sf"/>
</dbReference>
<gene>
    <name evidence="1" type="ORF">BOVATA_046680</name>
</gene>
<accession>A0A2H6KJK1</accession>
<evidence type="ECO:0000313" key="1">
    <source>
        <dbReference type="EMBL" id="GBE63175.1"/>
    </source>
</evidence>
<dbReference type="AlphaFoldDB" id="A0A2H6KJK1"/>
<protein>
    <recommendedName>
        <fullName evidence="3">Extracellular matrix-binding ebh</fullName>
    </recommendedName>
</protein>
<comment type="caution">
    <text evidence="1">The sequence shown here is derived from an EMBL/GenBank/DDBJ whole genome shotgun (WGS) entry which is preliminary data.</text>
</comment>
<dbReference type="Gene3D" id="1.20.1270.60">
    <property type="entry name" value="Arfaptin homology (AH) domain/BAR domain"/>
    <property type="match status" value="1"/>
</dbReference>
<proteinExistence type="predicted"/>
<keyword evidence="2" id="KW-1185">Reference proteome</keyword>